<dbReference type="eggNOG" id="ENOG5033PM1">
    <property type="taxonomic scope" value="Bacteria"/>
</dbReference>
<evidence type="ECO:0000313" key="2">
    <source>
        <dbReference type="Proteomes" id="UP000007844"/>
    </source>
</evidence>
<protein>
    <submittedName>
        <fullName evidence="1">Uncharacterized protein</fullName>
    </submittedName>
</protein>
<proteinExistence type="predicted"/>
<evidence type="ECO:0000313" key="1">
    <source>
        <dbReference type="EMBL" id="EGJ49305.1"/>
    </source>
</evidence>
<gene>
    <name evidence="1" type="ORF">Desaf_0957</name>
</gene>
<keyword evidence="2" id="KW-1185">Reference proteome</keyword>
<dbReference type="KEGG" id="daf:Desaf_0957"/>
<dbReference type="STRING" id="690850.Desaf_0957"/>
<dbReference type="HOGENOM" id="CLU_474644_0_0_7"/>
<accession>F3YTN3</accession>
<dbReference type="Proteomes" id="UP000007844">
    <property type="component" value="Chromosome"/>
</dbReference>
<dbReference type="AlphaFoldDB" id="F3YTN3"/>
<dbReference type="EMBL" id="CP003221">
    <property type="protein sequence ID" value="EGJ49305.1"/>
    <property type="molecule type" value="Genomic_DNA"/>
</dbReference>
<name>F3YTN3_DESAF</name>
<dbReference type="RefSeq" id="WP_014259121.1">
    <property type="nucleotide sequence ID" value="NC_016629.1"/>
</dbReference>
<organism evidence="1 2">
    <name type="scientific">Desulfocurvibacter africanus subsp. africanus str. Walvis Bay</name>
    <dbReference type="NCBI Taxonomy" id="690850"/>
    <lineage>
        <taxon>Bacteria</taxon>
        <taxon>Pseudomonadati</taxon>
        <taxon>Thermodesulfobacteriota</taxon>
        <taxon>Desulfovibrionia</taxon>
        <taxon>Desulfovibrionales</taxon>
        <taxon>Desulfovibrionaceae</taxon>
        <taxon>Desulfocurvibacter</taxon>
    </lineage>
</organism>
<reference evidence="1 2" key="1">
    <citation type="journal article" date="2011" name="J. Bacteriol.">
        <title>Genome sequence of the mercury-methylating and pleomorphic Desulfovibrio africanus Strain Walvis Bay.</title>
        <authorList>
            <person name="Brown S.D."/>
            <person name="Wall J.D."/>
            <person name="Kucken A.M."/>
            <person name="Gilmour C.C."/>
            <person name="Podar M."/>
            <person name="Brandt C.C."/>
            <person name="Teshima H."/>
            <person name="Detter J.C."/>
            <person name="Han C.S."/>
            <person name="Land M.L."/>
            <person name="Lucas S."/>
            <person name="Han J."/>
            <person name="Pennacchio L."/>
            <person name="Nolan M."/>
            <person name="Pitluck S."/>
            <person name="Woyke T."/>
            <person name="Goodwin L."/>
            <person name="Palumbo A.V."/>
            <person name="Elias D.A."/>
        </authorList>
    </citation>
    <scope>NUCLEOTIDE SEQUENCE [LARGE SCALE GENOMIC DNA]</scope>
    <source>
        <strain evidence="1 2">Walvis Bay</strain>
    </source>
</reference>
<sequence length="631" mass="72310">MRLTQLINRLAPAPQAYASIYDVCEPVLRPEEPLAEPGKHLRLLYRKSLRHPLLRLFVLRGCRHPLLPMARIGRYHEMLRKALNATPVHWRNRVWVRETFAPLAELLDRVVPPRWQLRETMAAPRADMSRAELDETLNCLARHVFRVWDKDKQDPWFPVHAQASLSGDDTLSGEAFLDILAGLGSFEQQNATLLFALLRCFLMACPAKLRLMRKPYKGLAEPLRKLGRITHRTAFYDAIFFELLYTRAVKNHVHPEEFRKIAAVLESLVRYIVVTSSEELVSPTGGIRHPAITCLPVGSRGQPLCKLSRRHWRLKRKLGFGDYVPDVDTTFLALSMARKWLLFLRNFGLQADPELKSACERFLNHPWIEIISEYQVGSGHATNPPTNKATRPLDYFGAVPLWFDKPFRKADGSVVREALGNEICPGHNMDILEAILVNRHAWRALSGQNLETVHRFIEFHHRAFKSGNFRRESAVRFYLPPTYVHYAGRVWDVFKAIPEEEKAVLDPEGKLAEIRKIGLDYCRRELLGRTVNPFDAAQAVLALVLLEHEPRRDGLIAYGLSVMRQALGEGLRHPYRAYEWTLVRTPTRIIVGSEVATSLFVLGAFAEARRYLYGHERVDLPLPKPAAQIRS</sequence>